<dbReference type="SUPFAM" id="SSF53383">
    <property type="entry name" value="PLP-dependent transferases"/>
    <property type="match status" value="1"/>
</dbReference>
<dbReference type="GO" id="GO:0000271">
    <property type="term" value="P:polysaccharide biosynthetic process"/>
    <property type="evidence" value="ECO:0007669"/>
    <property type="project" value="TreeGrafter"/>
</dbReference>
<dbReference type="InterPro" id="IPR000653">
    <property type="entry name" value="DegT/StrS_aminotransferase"/>
</dbReference>
<keyword evidence="5" id="KW-1185">Reference proteome</keyword>
<dbReference type="Gene3D" id="3.40.640.10">
    <property type="entry name" value="Type I PLP-dependent aspartate aminotransferase-like (Major domain)"/>
    <property type="match status" value="1"/>
</dbReference>
<dbReference type="InterPro" id="IPR015422">
    <property type="entry name" value="PyrdxlP-dep_Trfase_small"/>
</dbReference>
<feature type="active site" description="Proton acceptor" evidence="1">
    <location>
        <position position="178"/>
    </location>
</feature>
<evidence type="ECO:0000256" key="2">
    <source>
        <dbReference type="PIRSR" id="PIRSR000390-2"/>
    </source>
</evidence>
<dbReference type="GO" id="GO:0030170">
    <property type="term" value="F:pyridoxal phosphate binding"/>
    <property type="evidence" value="ECO:0007669"/>
    <property type="project" value="TreeGrafter"/>
</dbReference>
<proteinExistence type="inferred from homology"/>
<dbReference type="OrthoDB" id="9810913at2"/>
<dbReference type="Gene3D" id="3.90.1150.10">
    <property type="entry name" value="Aspartate Aminotransferase, domain 1"/>
    <property type="match status" value="1"/>
</dbReference>
<name>A0A1Z3HKJ5_9CYAN</name>
<reference evidence="4 5" key="1">
    <citation type="journal article" date="2016" name="Biochim. Biophys. Acta">
        <title>Characterization of red-shifted phycobilisomes isolated from the chlorophyll f-containing cyanobacterium Halomicronema hongdechloris.</title>
        <authorList>
            <person name="Li Y."/>
            <person name="Lin Y."/>
            <person name="Garvey C.J."/>
            <person name="Birch D."/>
            <person name="Corkery R.W."/>
            <person name="Loughlin P.C."/>
            <person name="Scheer H."/>
            <person name="Willows R.D."/>
            <person name="Chen M."/>
        </authorList>
    </citation>
    <scope>NUCLEOTIDE SEQUENCE [LARGE SCALE GENOMIC DNA]</scope>
    <source>
        <strain evidence="4 5">C2206</strain>
    </source>
</reference>
<organism evidence="4 5">
    <name type="scientific">Halomicronema hongdechloris C2206</name>
    <dbReference type="NCBI Taxonomy" id="1641165"/>
    <lineage>
        <taxon>Bacteria</taxon>
        <taxon>Bacillati</taxon>
        <taxon>Cyanobacteriota</taxon>
        <taxon>Cyanophyceae</taxon>
        <taxon>Nodosilineales</taxon>
        <taxon>Nodosilineaceae</taxon>
        <taxon>Halomicronema</taxon>
    </lineage>
</organism>
<dbReference type="AlphaFoldDB" id="A0A1Z3HKJ5"/>
<evidence type="ECO:0000313" key="4">
    <source>
        <dbReference type="EMBL" id="ASC70818.1"/>
    </source>
</evidence>
<dbReference type="InterPro" id="IPR015424">
    <property type="entry name" value="PyrdxlP-dep_Trfase"/>
</dbReference>
<dbReference type="KEGG" id="hhg:XM38_017650"/>
<gene>
    <name evidence="4" type="ORF">XM38_017650</name>
</gene>
<evidence type="ECO:0000313" key="5">
    <source>
        <dbReference type="Proteomes" id="UP000191901"/>
    </source>
</evidence>
<accession>A0A1Z3HKJ5</accession>
<sequence length="382" mass="44384">MIPRFKPALGWEEFIALFRLSHGAVDRFEREFAQTFQAVDAVAFPYGRSAQWAFFKAIGLKDAEIIMPAYTCSVVAHAVTLSGNRPRFIDIQLDDYNMDLDLVSAAINEKTRGIIATHTFGYPQDLDRLEAIVSETEQRFGHKVWLMQDCCHAFGAEWNDRLVGTSGDVAVYAFNISKIITSIFGGMLTFQNQALADQVRYWRDQHFKTPTWWKAWMRRLYLLAVYIAFHEQVYGFTWWLQEKTPLLNRLTKAYHLDDQIRFPPDYCDKMLNVEAAVGAEQLKKYPEIIEHRRRLAHWYDKYLERRDQWIFPPLYKGATYSHYVVRVPNRQSVITEFASQGLHLGELIQYSIPSLKSYSTQPSAYPNSKQASKTTINFTVSK</sequence>
<dbReference type="Proteomes" id="UP000191901">
    <property type="component" value="Chromosome"/>
</dbReference>
<evidence type="ECO:0008006" key="6">
    <source>
        <dbReference type="Google" id="ProtNLM"/>
    </source>
</evidence>
<protein>
    <recommendedName>
        <fullName evidence="6">GDP-perosamine synthase</fullName>
    </recommendedName>
</protein>
<dbReference type="PANTHER" id="PTHR30244:SF34">
    <property type="entry name" value="DTDP-4-AMINO-4,6-DIDEOXYGALACTOSE TRANSAMINASE"/>
    <property type="match status" value="1"/>
</dbReference>
<dbReference type="Pfam" id="PF01041">
    <property type="entry name" value="DegT_DnrJ_EryC1"/>
    <property type="match status" value="1"/>
</dbReference>
<comment type="similarity">
    <text evidence="3">Belongs to the DegT/DnrJ/EryC1 family.</text>
</comment>
<dbReference type="GO" id="GO:0008483">
    <property type="term" value="F:transaminase activity"/>
    <property type="evidence" value="ECO:0007669"/>
    <property type="project" value="TreeGrafter"/>
</dbReference>
<dbReference type="InterPro" id="IPR015421">
    <property type="entry name" value="PyrdxlP-dep_Trfase_major"/>
</dbReference>
<dbReference type="PANTHER" id="PTHR30244">
    <property type="entry name" value="TRANSAMINASE"/>
    <property type="match status" value="1"/>
</dbReference>
<keyword evidence="2 3" id="KW-0663">Pyridoxal phosphate</keyword>
<dbReference type="PIRSF" id="PIRSF000390">
    <property type="entry name" value="PLP_StrS"/>
    <property type="match status" value="1"/>
</dbReference>
<evidence type="ECO:0000256" key="3">
    <source>
        <dbReference type="RuleBase" id="RU004508"/>
    </source>
</evidence>
<feature type="modified residue" description="N6-(pyridoxal phosphate)lysine" evidence="2">
    <location>
        <position position="178"/>
    </location>
</feature>
<dbReference type="RefSeq" id="WP_088429524.1">
    <property type="nucleotide sequence ID" value="NZ_CP021983.2"/>
</dbReference>
<evidence type="ECO:0000256" key="1">
    <source>
        <dbReference type="PIRSR" id="PIRSR000390-1"/>
    </source>
</evidence>
<dbReference type="EMBL" id="CP021983">
    <property type="protein sequence ID" value="ASC70818.1"/>
    <property type="molecule type" value="Genomic_DNA"/>
</dbReference>